<dbReference type="SUPFAM" id="SSF103642">
    <property type="entry name" value="Sec-C motif"/>
    <property type="match status" value="1"/>
</dbReference>
<evidence type="ECO:0000313" key="2">
    <source>
        <dbReference type="Proteomes" id="UP000639274"/>
    </source>
</evidence>
<accession>A0A974Y1B4</accession>
<organism evidence="1 2">
    <name type="scientific">Agrilutibacter solisilvae</name>
    <dbReference type="NCBI Taxonomy" id="2763317"/>
    <lineage>
        <taxon>Bacteria</taxon>
        <taxon>Pseudomonadati</taxon>
        <taxon>Pseudomonadota</taxon>
        <taxon>Gammaproteobacteria</taxon>
        <taxon>Lysobacterales</taxon>
        <taxon>Lysobacteraceae</taxon>
        <taxon>Agrilutibacter</taxon>
    </lineage>
</organism>
<dbReference type="AlphaFoldDB" id="A0A974Y1B4"/>
<proteinExistence type="predicted"/>
<dbReference type="InterPro" id="IPR004027">
    <property type="entry name" value="SEC_C_motif"/>
</dbReference>
<evidence type="ECO:0000313" key="1">
    <source>
        <dbReference type="EMBL" id="QSX78723.1"/>
    </source>
</evidence>
<dbReference type="Proteomes" id="UP000639274">
    <property type="component" value="Chromosome"/>
</dbReference>
<sequence length="298" mass="33423">MIESQPRNAPCSCGSGRRYKHCHGAIVNEGSGFPGDVREGMPKNAGRLPRLMVSVEAELSRAIKRISGVRIDSILGKTAEKNADFLFDRHSVIAELKELEVDQIASDRFMEKCTAIYERYRSEGKLSHQAFGTVRLSTEGLPEEFTREIADLYAVPISRVIRSADEQIKSTRRLLDRSGHLGLLILVNNGNTALDPKHVIWSLGRHLGGAEFPNINSVVFFTVNMPVESDEVELLGEMDLHVWYSAGRREFDRVEEHFLELLRKSWFSHLASLGAPVAELPGAMDQLRSLRNSRKPSE</sequence>
<dbReference type="RefSeq" id="WP_200615530.1">
    <property type="nucleotide sequence ID" value="NZ_CP071518.1"/>
</dbReference>
<dbReference type="KEGG" id="lsf:I8J32_001925"/>
<protein>
    <submittedName>
        <fullName evidence="1">SEC-C domain-containing protein</fullName>
    </submittedName>
</protein>
<gene>
    <name evidence="1" type="ORF">I8J32_001925</name>
</gene>
<dbReference type="EMBL" id="CP071518">
    <property type="protein sequence ID" value="QSX78723.1"/>
    <property type="molecule type" value="Genomic_DNA"/>
</dbReference>
<name>A0A974Y1B4_9GAMM</name>
<dbReference type="Gene3D" id="3.10.450.50">
    <property type="match status" value="1"/>
</dbReference>
<dbReference type="Pfam" id="PF02810">
    <property type="entry name" value="SEC-C"/>
    <property type="match status" value="1"/>
</dbReference>
<keyword evidence="2" id="KW-1185">Reference proteome</keyword>
<reference evidence="1 2" key="1">
    <citation type="submission" date="2021-03" db="EMBL/GenBank/DDBJ databases">
        <title>Lysobacter sp. nov. isolated from soil of gangwondo yeongwol, south Korea.</title>
        <authorList>
            <person name="Kim K.R."/>
            <person name="Kim K.H."/>
            <person name="Jeon C.O."/>
        </authorList>
    </citation>
    <scope>NUCLEOTIDE SEQUENCE [LARGE SCALE GENOMIC DNA]</scope>
    <source>
        <strain evidence="1 2">R19</strain>
    </source>
</reference>